<dbReference type="GeneID" id="89565542"/>
<accession>A0A6N3EWF2</accession>
<keyword evidence="8" id="KW-0129">CBS domain</keyword>
<dbReference type="Gene3D" id="1.25.60.10">
    <property type="entry name" value="MgtE N-terminal domain-like"/>
    <property type="match status" value="1"/>
</dbReference>
<gene>
    <name evidence="11" type="ORF">IBLFYP30_02670</name>
</gene>
<dbReference type="GO" id="GO:0015095">
    <property type="term" value="F:magnesium ion transmembrane transporter activity"/>
    <property type="evidence" value="ECO:0007669"/>
    <property type="project" value="UniProtKB-UniRule"/>
</dbReference>
<comment type="subcellular location">
    <subcellularLocation>
        <location evidence="9">Cell membrane</location>
        <topology evidence="9">Multi-pass membrane protein</topology>
    </subcellularLocation>
    <subcellularLocation>
        <location evidence="1">Membrane</location>
        <topology evidence="1">Multi-pass membrane protein</topology>
    </subcellularLocation>
</comment>
<dbReference type="AlphaFoldDB" id="A0A6N3EWF2"/>
<comment type="subunit">
    <text evidence="9">Homodimer.</text>
</comment>
<feature type="domain" description="CBS" evidence="10">
    <location>
        <begin position="141"/>
        <end position="204"/>
    </location>
</feature>
<dbReference type="Pfam" id="PF03448">
    <property type="entry name" value="MgtE_N"/>
    <property type="match status" value="1"/>
</dbReference>
<proteinExistence type="inferred from homology"/>
<dbReference type="Gene3D" id="3.10.580.10">
    <property type="entry name" value="CBS-domain"/>
    <property type="match status" value="1"/>
</dbReference>
<dbReference type="SUPFAM" id="SSF54631">
    <property type="entry name" value="CBS-domain pair"/>
    <property type="match status" value="1"/>
</dbReference>
<dbReference type="InterPro" id="IPR006667">
    <property type="entry name" value="SLC41_membr_dom"/>
</dbReference>
<protein>
    <recommendedName>
        <fullName evidence="9">Magnesium transporter MgtE</fullName>
    </recommendedName>
</protein>
<dbReference type="Pfam" id="PF00571">
    <property type="entry name" value="CBS"/>
    <property type="match status" value="2"/>
</dbReference>
<evidence type="ECO:0000256" key="2">
    <source>
        <dbReference type="ARBA" id="ARBA00009749"/>
    </source>
</evidence>
<feature type="transmembrane region" description="Helical" evidence="9">
    <location>
        <begin position="327"/>
        <end position="351"/>
    </location>
</feature>
<keyword evidence="4 9" id="KW-0812">Transmembrane</keyword>
<keyword evidence="6 9" id="KW-1133">Transmembrane helix</keyword>
<dbReference type="InterPro" id="IPR006668">
    <property type="entry name" value="Mg_transptr_MgtE_intracell_dom"/>
</dbReference>
<dbReference type="GO" id="GO:0005886">
    <property type="term" value="C:plasma membrane"/>
    <property type="evidence" value="ECO:0007669"/>
    <property type="project" value="UniProtKB-SubCell"/>
</dbReference>
<dbReference type="GO" id="GO:0046872">
    <property type="term" value="F:metal ion binding"/>
    <property type="evidence" value="ECO:0007669"/>
    <property type="project" value="UniProtKB-KW"/>
</dbReference>
<dbReference type="InterPro" id="IPR000644">
    <property type="entry name" value="CBS_dom"/>
</dbReference>
<keyword evidence="9" id="KW-1003">Cell membrane</keyword>
<keyword evidence="3 9" id="KW-0813">Transport</keyword>
<evidence type="ECO:0000256" key="6">
    <source>
        <dbReference type="ARBA" id="ARBA00022989"/>
    </source>
</evidence>
<feature type="transmembrane region" description="Helical" evidence="9">
    <location>
        <begin position="399"/>
        <end position="418"/>
    </location>
</feature>
<comment type="similarity">
    <text evidence="2 9">Belongs to the SLC41A transporter family.</text>
</comment>
<evidence type="ECO:0000256" key="7">
    <source>
        <dbReference type="ARBA" id="ARBA00023136"/>
    </source>
</evidence>
<dbReference type="PROSITE" id="PS51371">
    <property type="entry name" value="CBS"/>
    <property type="match status" value="2"/>
</dbReference>
<dbReference type="InterPro" id="IPR036739">
    <property type="entry name" value="SLC41_membr_dom_sf"/>
</dbReference>
<feature type="transmembrane region" description="Helical" evidence="9">
    <location>
        <begin position="296"/>
        <end position="315"/>
    </location>
</feature>
<dbReference type="SMART" id="SM00116">
    <property type="entry name" value="CBS"/>
    <property type="match status" value="2"/>
</dbReference>
<evidence type="ECO:0000256" key="4">
    <source>
        <dbReference type="ARBA" id="ARBA00022692"/>
    </source>
</evidence>
<feature type="transmembrane region" description="Helical" evidence="9">
    <location>
        <begin position="371"/>
        <end position="392"/>
    </location>
</feature>
<dbReference type="RefSeq" id="WP_022072183.1">
    <property type="nucleotide sequence ID" value="NZ_BAABYO010000001.1"/>
</dbReference>
<keyword evidence="9" id="KW-0479">Metal-binding</keyword>
<dbReference type="SUPFAM" id="SSF158791">
    <property type="entry name" value="MgtE N-terminal domain-like"/>
    <property type="match status" value="1"/>
</dbReference>
<dbReference type="Pfam" id="PF01769">
    <property type="entry name" value="MgtE"/>
    <property type="match status" value="1"/>
</dbReference>
<dbReference type="Gene3D" id="1.10.357.20">
    <property type="entry name" value="SLC41 divalent cation transporters, integral membrane domain"/>
    <property type="match status" value="1"/>
</dbReference>
<sequence>MDRKNDDSRLLLEQVNDLLENNKILELRELLEEYHTMDILDVMENLDEEMKVKLFEVLPIDVSASILEESGSEFFRTMLSLIDVQHGRNILEQMSLDDLTDILSELEEDERQRIINLLNKEDAEDVRKLLGYEEESTGGIMTTGYIEVNENMTAKEAIEHMRKNAEDAETIYYIYVVDNDEKLVGVLSLRELITARDSVVVADLMSENIISVYDDDDRELAVKLVSKYDLIAIPVVDRDNILRGIITVDDIIDVMEEEATEDLYKLAGSSEHERDVAEKPDSTMLEQIVSSVRARIPWLLLILIGGLFTAIILTKTTFVEGLTYVKFLCFVPVILGMGGSVGMQSSSLTIMTLSNNDEEDIDFRTVLKEGAVGLITGLVCSIIIGAMAYIILHSLNMSIVIGICVLINMVVGAMIGSFTPLMLKHLSGDIAIISSPLISVLLDMIGVVLFFIITTIFLSKIVS</sequence>
<evidence type="ECO:0000256" key="8">
    <source>
        <dbReference type="PROSITE-ProRule" id="PRU00703"/>
    </source>
</evidence>
<evidence type="ECO:0000256" key="9">
    <source>
        <dbReference type="RuleBase" id="RU362011"/>
    </source>
</evidence>
<name>A0A6N3EWF2_9FIRM</name>
<dbReference type="InterPro" id="IPR038076">
    <property type="entry name" value="MgtE_N_sf"/>
</dbReference>
<dbReference type="PANTHER" id="PTHR43773">
    <property type="entry name" value="MAGNESIUM TRANSPORTER MGTE"/>
    <property type="match status" value="1"/>
</dbReference>
<evidence type="ECO:0000256" key="1">
    <source>
        <dbReference type="ARBA" id="ARBA00004141"/>
    </source>
</evidence>
<organism evidence="11">
    <name type="scientific">Intestinibacter bartlettii</name>
    <dbReference type="NCBI Taxonomy" id="261299"/>
    <lineage>
        <taxon>Bacteria</taxon>
        <taxon>Bacillati</taxon>
        <taxon>Bacillota</taxon>
        <taxon>Clostridia</taxon>
        <taxon>Peptostreptococcales</taxon>
        <taxon>Peptostreptococcaceae</taxon>
        <taxon>Intestinibacter</taxon>
    </lineage>
</organism>
<reference evidence="11" key="1">
    <citation type="submission" date="2019-11" db="EMBL/GenBank/DDBJ databases">
        <authorList>
            <person name="Feng L."/>
        </authorList>
    </citation>
    <scope>NUCLEOTIDE SEQUENCE</scope>
    <source>
        <strain evidence="11">IbartlettiiLFYP30</strain>
    </source>
</reference>
<dbReference type="InterPro" id="IPR046342">
    <property type="entry name" value="CBS_dom_sf"/>
</dbReference>
<keyword evidence="5 9" id="KW-0460">Magnesium</keyword>
<dbReference type="NCBIfam" id="TIGR00400">
    <property type="entry name" value="mgtE"/>
    <property type="match status" value="1"/>
</dbReference>
<comment type="function">
    <text evidence="9">Acts as a magnesium transporter.</text>
</comment>
<dbReference type="CDD" id="cd04606">
    <property type="entry name" value="CBS_pair_Mg_transporter"/>
    <property type="match status" value="1"/>
</dbReference>
<evidence type="ECO:0000256" key="5">
    <source>
        <dbReference type="ARBA" id="ARBA00022842"/>
    </source>
</evidence>
<dbReference type="EMBL" id="CACRUE010000039">
    <property type="protein sequence ID" value="VYU43491.1"/>
    <property type="molecule type" value="Genomic_DNA"/>
</dbReference>
<evidence type="ECO:0000256" key="3">
    <source>
        <dbReference type="ARBA" id="ARBA00022448"/>
    </source>
</evidence>
<evidence type="ECO:0000313" key="11">
    <source>
        <dbReference type="EMBL" id="VYU43491.1"/>
    </source>
</evidence>
<dbReference type="SMART" id="SM00924">
    <property type="entry name" value="MgtE_N"/>
    <property type="match status" value="1"/>
</dbReference>
<feature type="transmembrane region" description="Helical" evidence="9">
    <location>
        <begin position="430"/>
        <end position="458"/>
    </location>
</feature>
<dbReference type="PANTHER" id="PTHR43773:SF1">
    <property type="entry name" value="MAGNESIUM TRANSPORTER MGTE"/>
    <property type="match status" value="1"/>
</dbReference>
<dbReference type="InterPro" id="IPR006669">
    <property type="entry name" value="MgtE_transporter"/>
</dbReference>
<keyword evidence="7 9" id="KW-0472">Membrane</keyword>
<dbReference type="SUPFAM" id="SSF161093">
    <property type="entry name" value="MgtE membrane domain-like"/>
    <property type="match status" value="1"/>
</dbReference>
<feature type="domain" description="CBS" evidence="10">
    <location>
        <begin position="205"/>
        <end position="263"/>
    </location>
</feature>
<evidence type="ECO:0000259" key="10">
    <source>
        <dbReference type="PROSITE" id="PS51371"/>
    </source>
</evidence>